<accession>A0A975U2Q1</accession>
<dbReference type="EMBL" id="CP076448">
    <property type="protein sequence ID" value="QXM25336.1"/>
    <property type="molecule type" value="Genomic_DNA"/>
</dbReference>
<sequence length="372" mass="41080">MGTEPQGFHEDCIVLAHELHRRGRVDRRTLLAGLAALGVVPAAAGGAQAQGTREIRMVNWGGIANQAFGRFYGEPFMAENPGWTVVQDSSGPSLGRIRSMVESGRVTWDLCDSSSSSSIQLGALNLVNRIDYSIVPRDTVIDPSFTLEFGAAPYSFSSVLVYDKSKFPEPPRSWADFWDLRKFPGTRLLRRDALATLDAAMLSLGRTKENLYPIDVRAALARVRELRRNLIFWNSGSESEQAMRSGEAVMGMIWHTRAKVLHEETQGRITWEWNQGILQQGIFVIPRGNPAGEMAQRLLASMLSKPEPQVGLLQFLGNGPTHKEAAARVPEAFRIFNPTDPANAAKQVVIGAEWWGKNYIATNAEYLDAITG</sequence>
<keyword evidence="1" id="KW-0732">Signal</keyword>
<evidence type="ECO:0000313" key="3">
    <source>
        <dbReference type="Proteomes" id="UP000694001"/>
    </source>
</evidence>
<dbReference type="AlphaFoldDB" id="A0A975U2Q1"/>
<keyword evidence="3" id="KW-1185">Reference proteome</keyword>
<dbReference type="Pfam" id="PF13416">
    <property type="entry name" value="SBP_bac_8"/>
    <property type="match status" value="1"/>
</dbReference>
<dbReference type="PANTHER" id="PTHR30222:SF2">
    <property type="entry name" value="ABC TRANSPORTER SUBSTRATE-BINDING PROTEIN"/>
    <property type="match status" value="1"/>
</dbReference>
<dbReference type="PROSITE" id="PS51318">
    <property type="entry name" value="TAT"/>
    <property type="match status" value="1"/>
</dbReference>
<dbReference type="Proteomes" id="UP000694001">
    <property type="component" value="Chromosome"/>
</dbReference>
<proteinExistence type="predicted"/>
<reference evidence="2" key="1">
    <citation type="submission" date="2021-06" db="EMBL/GenBank/DDBJ databases">
        <title>Elioraea tepida, sp. nov., a moderately thermophilic aerobic anoxygenic phototrophic bacterium isolated from an alkaline siliceous hot spring mat community in Yellowstone National Park, WY, USA.</title>
        <authorList>
            <person name="Saini M.K."/>
            <person name="Yoshida S."/>
            <person name="Sebastian A."/>
            <person name="Hirose S."/>
            <person name="Hara E."/>
            <person name="Tamaki H."/>
            <person name="Soulier N.T."/>
            <person name="Albert I."/>
            <person name="Hanada S."/>
            <person name="Bryant D.A."/>
            <person name="Tank M."/>
        </authorList>
    </citation>
    <scope>NUCLEOTIDE SEQUENCE</scope>
    <source>
        <strain evidence="2">MS-P2</strain>
    </source>
</reference>
<dbReference type="RefSeq" id="WP_218286392.1">
    <property type="nucleotide sequence ID" value="NZ_CP076448.1"/>
</dbReference>
<gene>
    <name evidence="2" type="ORF">KO353_03605</name>
</gene>
<name>A0A975U2Q1_9PROT</name>
<evidence type="ECO:0000256" key="1">
    <source>
        <dbReference type="ARBA" id="ARBA00022729"/>
    </source>
</evidence>
<dbReference type="InterPro" id="IPR006311">
    <property type="entry name" value="TAT_signal"/>
</dbReference>
<protein>
    <submittedName>
        <fullName evidence="2">Extracellular solute-binding protein</fullName>
    </submittedName>
</protein>
<organism evidence="2 3">
    <name type="scientific">Elioraea tepida</name>
    <dbReference type="NCBI Taxonomy" id="2843330"/>
    <lineage>
        <taxon>Bacteria</taxon>
        <taxon>Pseudomonadati</taxon>
        <taxon>Pseudomonadota</taxon>
        <taxon>Alphaproteobacteria</taxon>
        <taxon>Acetobacterales</taxon>
        <taxon>Elioraeaceae</taxon>
        <taxon>Elioraea</taxon>
    </lineage>
</organism>
<evidence type="ECO:0000313" key="2">
    <source>
        <dbReference type="EMBL" id="QXM25336.1"/>
    </source>
</evidence>
<dbReference type="InterPro" id="IPR006059">
    <property type="entry name" value="SBP"/>
</dbReference>
<dbReference type="KEGG" id="elio:KO353_03605"/>
<dbReference type="PANTHER" id="PTHR30222">
    <property type="entry name" value="SPERMIDINE/PUTRESCINE-BINDING PERIPLASMIC PROTEIN"/>
    <property type="match status" value="1"/>
</dbReference>